<dbReference type="InterPro" id="IPR018247">
    <property type="entry name" value="EF_Hand_1_Ca_BS"/>
</dbReference>
<feature type="transmembrane region" description="Helical" evidence="9">
    <location>
        <begin position="594"/>
        <end position="614"/>
    </location>
</feature>
<dbReference type="InterPro" id="IPR004713">
    <property type="entry name" value="CaH_exchang"/>
</dbReference>
<dbReference type="AlphaFoldDB" id="A0A061RIW3"/>
<keyword evidence="4 9" id="KW-0812">Transmembrane</keyword>
<sequence>MKITKRFAPKSFTRFAVKVCRDLRVMRVEAVPVLLSDSPHGMFGFQLPSLFLSAAEPASRSEAPHDKYQNYEAPPVVAISEAAIESCQEEKGGLLWPFPLPTSHSASGNLWLLLSYGYVLFSAARLISEGSELLLEILNPGLVGGLLLPTLGALPDSLIIVASGLRGTVQEAQQEVSVGLGVLAGSTVVLLTLAWAASLAAGRCDIEGGRAQDRTLTRGWDPVGTGVTTDGQTRLGARLMMLSTVPYLVVQIPLIDGHPAEGPEAAVIGATICGAGFVLYSIYQVSSPWLQEKRMKEARRRLLRARVLKRASTLALSFGGLVSDNGRVNQAAIDKTFEMFDRDDNGLLDLKELESFLRGVQFEVQGQLPNKEDVALWMEEFDANKTGTVSASEFSEGMAKWIGKLQKSRQAMVAEDLSDGFESEVQAAQKTLAILSRDLEMEEDEDAEDDGEGEDVEDLSKAAIARKATLQLAAGAALVATFADPTVSAIGNFSEAVDVDPFIVAFVVTPLASNASEVVSSFLFALKKRKSNISLCYSQVYGAITMNNTLCLGLFLAIVHLRGLVWDFSAEVTAMVSVILLVGALGSSRNTFQLAWALPVALLYPISLAGVEFLENVVGWQ</sequence>
<feature type="transmembrane region" description="Helical" evidence="9">
    <location>
        <begin position="564"/>
        <end position="582"/>
    </location>
</feature>
<dbReference type="CDD" id="cd00051">
    <property type="entry name" value="EFh"/>
    <property type="match status" value="1"/>
</dbReference>
<dbReference type="EMBL" id="GBEZ01015731">
    <property type="protein sequence ID" value="JAC70456.1"/>
    <property type="molecule type" value="Transcribed_RNA"/>
</dbReference>
<dbReference type="GO" id="GO:0016020">
    <property type="term" value="C:membrane"/>
    <property type="evidence" value="ECO:0007669"/>
    <property type="project" value="InterPro"/>
</dbReference>
<dbReference type="PANTHER" id="PTHR31503">
    <property type="entry name" value="VACUOLAR CALCIUM ION TRANSPORTER"/>
    <property type="match status" value="1"/>
</dbReference>
<evidence type="ECO:0000256" key="8">
    <source>
        <dbReference type="ARBA" id="ARBA00023136"/>
    </source>
</evidence>
<dbReference type="Pfam" id="PF01699">
    <property type="entry name" value="Na_Ca_ex"/>
    <property type="match status" value="1"/>
</dbReference>
<dbReference type="PANTHER" id="PTHR31503:SF36">
    <property type="entry name" value="SODIUM_CALCIUM EXCHANGER MEMBRANE REGION DOMAIN-CONTAINING PROTEIN"/>
    <property type="match status" value="1"/>
</dbReference>
<evidence type="ECO:0000256" key="6">
    <source>
        <dbReference type="ARBA" id="ARBA00022989"/>
    </source>
</evidence>
<dbReference type="InterPro" id="IPR004837">
    <property type="entry name" value="NaCa_Exmemb"/>
</dbReference>
<gene>
    <name evidence="11" type="ORF">TSPGSL018_4097</name>
</gene>
<evidence type="ECO:0000256" key="5">
    <source>
        <dbReference type="ARBA" id="ARBA00022837"/>
    </source>
</evidence>
<evidence type="ECO:0000256" key="2">
    <source>
        <dbReference type="ARBA" id="ARBA00022448"/>
    </source>
</evidence>
<keyword evidence="2" id="KW-0813">Transport</keyword>
<evidence type="ECO:0000256" key="1">
    <source>
        <dbReference type="ARBA" id="ARBA00004127"/>
    </source>
</evidence>
<evidence type="ECO:0000259" key="10">
    <source>
        <dbReference type="PROSITE" id="PS50222"/>
    </source>
</evidence>
<protein>
    <recommendedName>
        <fullName evidence="10">EF-hand domain-containing protein</fullName>
    </recommendedName>
</protein>
<feature type="transmembrane region" description="Helical" evidence="9">
    <location>
        <begin position="147"/>
        <end position="165"/>
    </location>
</feature>
<reference evidence="11" key="1">
    <citation type="submission" date="2014-05" db="EMBL/GenBank/DDBJ databases">
        <title>The transcriptome of the halophilic microalga Tetraselmis sp. GSL018 isolated from the Great Salt Lake, Utah.</title>
        <authorList>
            <person name="Jinkerson R.E."/>
            <person name="D'Adamo S."/>
            <person name="Posewitz M.C."/>
        </authorList>
    </citation>
    <scope>NUCLEOTIDE SEQUENCE</scope>
    <source>
        <strain evidence="11">GSL018</strain>
    </source>
</reference>
<keyword evidence="8 9" id="KW-0472">Membrane</keyword>
<dbReference type="PROSITE" id="PS00018">
    <property type="entry name" value="EF_HAND_1"/>
    <property type="match status" value="2"/>
</dbReference>
<dbReference type="GO" id="GO:0006874">
    <property type="term" value="P:intracellular calcium ion homeostasis"/>
    <property type="evidence" value="ECO:0007669"/>
    <property type="project" value="TreeGrafter"/>
</dbReference>
<feature type="transmembrane region" description="Helical" evidence="9">
    <location>
        <begin position="538"/>
        <end position="558"/>
    </location>
</feature>
<comment type="subcellular location">
    <subcellularLocation>
        <location evidence="1">Endomembrane system</location>
        <topology evidence="1">Multi-pass membrane protein</topology>
    </subcellularLocation>
</comment>
<feature type="domain" description="EF-hand" evidence="10">
    <location>
        <begin position="328"/>
        <end position="363"/>
    </location>
</feature>
<feature type="transmembrane region" description="Helical" evidence="9">
    <location>
        <begin position="502"/>
        <end position="526"/>
    </location>
</feature>
<dbReference type="SUPFAM" id="SSF47473">
    <property type="entry name" value="EF-hand"/>
    <property type="match status" value="1"/>
</dbReference>
<dbReference type="InterPro" id="IPR011992">
    <property type="entry name" value="EF-hand-dom_pair"/>
</dbReference>
<keyword evidence="5" id="KW-0106">Calcium</keyword>
<keyword evidence="7" id="KW-0406">Ion transport</keyword>
<dbReference type="Pfam" id="PF13499">
    <property type="entry name" value="EF-hand_7"/>
    <property type="match status" value="1"/>
</dbReference>
<evidence type="ECO:0000256" key="3">
    <source>
        <dbReference type="ARBA" id="ARBA00022449"/>
    </source>
</evidence>
<feature type="transmembrane region" description="Helical" evidence="9">
    <location>
        <begin position="265"/>
        <end position="286"/>
    </location>
</feature>
<dbReference type="PROSITE" id="PS50222">
    <property type="entry name" value="EF_HAND_2"/>
    <property type="match status" value="2"/>
</dbReference>
<dbReference type="GO" id="GO:0005509">
    <property type="term" value="F:calcium ion binding"/>
    <property type="evidence" value="ECO:0007669"/>
    <property type="project" value="InterPro"/>
</dbReference>
<keyword evidence="6 9" id="KW-1133">Transmembrane helix</keyword>
<evidence type="ECO:0000256" key="7">
    <source>
        <dbReference type="ARBA" id="ARBA00023065"/>
    </source>
</evidence>
<feature type="transmembrane region" description="Helical" evidence="9">
    <location>
        <begin position="470"/>
        <end position="490"/>
    </location>
</feature>
<dbReference type="SMART" id="SM00054">
    <property type="entry name" value="EFh"/>
    <property type="match status" value="2"/>
</dbReference>
<organism evidence="11">
    <name type="scientific">Tetraselmis sp. GSL018</name>
    <dbReference type="NCBI Taxonomy" id="582737"/>
    <lineage>
        <taxon>Eukaryota</taxon>
        <taxon>Viridiplantae</taxon>
        <taxon>Chlorophyta</taxon>
        <taxon>core chlorophytes</taxon>
        <taxon>Chlorodendrophyceae</taxon>
        <taxon>Chlorodendrales</taxon>
        <taxon>Chlorodendraceae</taxon>
        <taxon>Tetraselmis</taxon>
    </lineage>
</organism>
<dbReference type="GO" id="GO:0012505">
    <property type="term" value="C:endomembrane system"/>
    <property type="evidence" value="ECO:0007669"/>
    <property type="project" value="UniProtKB-SubCell"/>
</dbReference>
<feature type="transmembrane region" description="Helical" evidence="9">
    <location>
        <begin position="110"/>
        <end position="127"/>
    </location>
</feature>
<name>A0A061RIW3_9CHLO</name>
<feature type="domain" description="EF-hand" evidence="10">
    <location>
        <begin position="369"/>
        <end position="404"/>
    </location>
</feature>
<dbReference type="Gene3D" id="1.10.238.10">
    <property type="entry name" value="EF-hand"/>
    <property type="match status" value="1"/>
</dbReference>
<keyword evidence="3" id="KW-0050">Antiport</keyword>
<dbReference type="GO" id="GO:0015369">
    <property type="term" value="F:calcium:proton antiporter activity"/>
    <property type="evidence" value="ECO:0007669"/>
    <property type="project" value="TreeGrafter"/>
</dbReference>
<evidence type="ECO:0000256" key="9">
    <source>
        <dbReference type="SAM" id="Phobius"/>
    </source>
</evidence>
<evidence type="ECO:0000313" key="11">
    <source>
        <dbReference type="EMBL" id="JAC70456.1"/>
    </source>
</evidence>
<accession>A0A061RIW3</accession>
<dbReference type="InterPro" id="IPR002048">
    <property type="entry name" value="EF_hand_dom"/>
</dbReference>
<feature type="transmembrane region" description="Helical" evidence="9">
    <location>
        <begin position="177"/>
        <end position="197"/>
    </location>
</feature>
<proteinExistence type="predicted"/>
<evidence type="ECO:0000256" key="4">
    <source>
        <dbReference type="ARBA" id="ARBA00022692"/>
    </source>
</evidence>